<dbReference type="EMBL" id="BAHC01000168">
    <property type="protein sequence ID" value="GAB92210.1"/>
    <property type="molecule type" value="Genomic_DNA"/>
</dbReference>
<protein>
    <recommendedName>
        <fullName evidence="3">PE domain-containing protein</fullName>
    </recommendedName>
</protein>
<keyword evidence="2" id="KW-1185">Reference proteome</keyword>
<accession>K6VZ70</accession>
<gene>
    <name evidence="1" type="ORF">GORHZ_168_00070</name>
</gene>
<evidence type="ECO:0008006" key="3">
    <source>
        <dbReference type="Google" id="ProtNLM"/>
    </source>
</evidence>
<sequence>MDELGGVMDNVIADAAAISVFGDAEAAIAAEIATAGAVDVAAVAALMTPVFGLLGTEHLIATIVAMTTNLFETGQLAAIHAGQAAAAYGSAAAYTATDTGQETVFDSVALNL</sequence>
<dbReference type="STRING" id="1108045.GORHZ_168_00070"/>
<evidence type="ECO:0000313" key="2">
    <source>
        <dbReference type="Proteomes" id="UP000008363"/>
    </source>
</evidence>
<comment type="caution">
    <text evidence="1">The sequence shown here is derived from an EMBL/GenBank/DDBJ whole genome shotgun (WGS) entry which is preliminary data.</text>
</comment>
<dbReference type="eggNOG" id="ENOG5031W6Y">
    <property type="taxonomic scope" value="Bacteria"/>
</dbReference>
<evidence type="ECO:0000313" key="1">
    <source>
        <dbReference type="EMBL" id="GAB92210.1"/>
    </source>
</evidence>
<proteinExistence type="predicted"/>
<dbReference type="AlphaFoldDB" id="K6VZ70"/>
<dbReference type="Proteomes" id="UP000008363">
    <property type="component" value="Unassembled WGS sequence"/>
</dbReference>
<organism evidence="1 2">
    <name type="scientific">Gordonia rhizosphera NBRC 16068</name>
    <dbReference type="NCBI Taxonomy" id="1108045"/>
    <lineage>
        <taxon>Bacteria</taxon>
        <taxon>Bacillati</taxon>
        <taxon>Actinomycetota</taxon>
        <taxon>Actinomycetes</taxon>
        <taxon>Mycobacteriales</taxon>
        <taxon>Gordoniaceae</taxon>
        <taxon>Gordonia</taxon>
    </lineage>
</organism>
<reference evidence="1 2" key="1">
    <citation type="submission" date="2012-08" db="EMBL/GenBank/DDBJ databases">
        <title>Whole genome shotgun sequence of Gordonia rhizosphera NBRC 16068.</title>
        <authorList>
            <person name="Takarada H."/>
            <person name="Isaki S."/>
            <person name="Hosoyama A."/>
            <person name="Tsuchikane K."/>
            <person name="Katsumata H."/>
            <person name="Baba S."/>
            <person name="Ohji S."/>
            <person name="Yamazaki S."/>
            <person name="Fujita N."/>
        </authorList>
    </citation>
    <scope>NUCLEOTIDE SEQUENCE [LARGE SCALE GENOMIC DNA]</scope>
    <source>
        <strain evidence="1 2">NBRC 16068</strain>
    </source>
</reference>
<dbReference type="RefSeq" id="WP_006336399.1">
    <property type="nucleotide sequence ID" value="NZ_BAHC01000168.1"/>
</dbReference>
<name>K6VZ70_9ACTN</name>